<feature type="transmembrane region" description="Helical" evidence="6">
    <location>
        <begin position="260"/>
        <end position="284"/>
    </location>
</feature>
<feature type="transmembrane region" description="Helical" evidence="6">
    <location>
        <begin position="12"/>
        <end position="32"/>
    </location>
</feature>
<keyword evidence="4 6" id="KW-1133">Transmembrane helix</keyword>
<dbReference type="InterPro" id="IPR002797">
    <property type="entry name" value="Polysacc_synth"/>
</dbReference>
<feature type="transmembrane region" description="Helical" evidence="6">
    <location>
        <begin position="344"/>
        <end position="365"/>
    </location>
</feature>
<feature type="transmembrane region" description="Helical" evidence="6">
    <location>
        <begin position="396"/>
        <end position="413"/>
    </location>
</feature>
<evidence type="ECO:0008006" key="9">
    <source>
        <dbReference type="Google" id="ProtNLM"/>
    </source>
</evidence>
<evidence type="ECO:0000313" key="8">
    <source>
        <dbReference type="Proteomes" id="UP000325723"/>
    </source>
</evidence>
<dbReference type="GO" id="GO:0005886">
    <property type="term" value="C:plasma membrane"/>
    <property type="evidence" value="ECO:0007669"/>
    <property type="project" value="UniProtKB-SubCell"/>
</dbReference>
<gene>
    <name evidence="7" type="ORF">PS900_04189</name>
</gene>
<reference evidence="7 8" key="1">
    <citation type="submission" date="2019-09" db="EMBL/GenBank/DDBJ databases">
        <authorList>
            <person name="Chandra G."/>
            <person name="Truman W A."/>
        </authorList>
    </citation>
    <scope>NUCLEOTIDE SEQUENCE [LARGE SCALE GENOMIC DNA]</scope>
    <source>
        <strain evidence="7">PS900</strain>
    </source>
</reference>
<feature type="transmembrane region" description="Helical" evidence="6">
    <location>
        <begin position="38"/>
        <end position="58"/>
    </location>
</feature>
<evidence type="ECO:0000256" key="3">
    <source>
        <dbReference type="ARBA" id="ARBA00022692"/>
    </source>
</evidence>
<feature type="transmembrane region" description="Helical" evidence="6">
    <location>
        <begin position="153"/>
        <end position="172"/>
    </location>
</feature>
<evidence type="ECO:0000256" key="5">
    <source>
        <dbReference type="ARBA" id="ARBA00023136"/>
    </source>
</evidence>
<protein>
    <recommendedName>
        <fullName evidence="9">Polysaccharide biosynthesis protein C-terminal domain-containing protein</fullName>
    </recommendedName>
</protein>
<feature type="transmembrane region" description="Helical" evidence="6">
    <location>
        <begin position="86"/>
        <end position="110"/>
    </location>
</feature>
<dbReference type="EMBL" id="CABVIE010000014">
    <property type="protein sequence ID" value="VVP27687.1"/>
    <property type="molecule type" value="Genomic_DNA"/>
</dbReference>
<dbReference type="Proteomes" id="UP000325723">
    <property type="component" value="Unassembled WGS sequence"/>
</dbReference>
<keyword evidence="2" id="KW-1003">Cell membrane</keyword>
<feature type="transmembrane region" description="Helical" evidence="6">
    <location>
        <begin position="178"/>
        <end position="203"/>
    </location>
</feature>
<name>A0A8H2RSH7_PSEFL</name>
<dbReference type="RefSeq" id="WP_150758821.1">
    <property type="nucleotide sequence ID" value="NZ_CABVIE010000014.1"/>
</dbReference>
<keyword evidence="5 6" id="KW-0472">Membrane</keyword>
<keyword evidence="3 6" id="KW-0812">Transmembrane</keyword>
<dbReference type="InterPro" id="IPR050833">
    <property type="entry name" value="Poly_Biosynth_Transport"/>
</dbReference>
<feature type="transmembrane region" description="Helical" evidence="6">
    <location>
        <begin position="232"/>
        <end position="254"/>
    </location>
</feature>
<evidence type="ECO:0000256" key="1">
    <source>
        <dbReference type="ARBA" id="ARBA00004651"/>
    </source>
</evidence>
<dbReference type="AlphaFoldDB" id="A0A8H2RSH7"/>
<comment type="subcellular location">
    <subcellularLocation>
        <location evidence="1">Cell membrane</location>
        <topology evidence="1">Multi-pass membrane protein</topology>
    </subcellularLocation>
</comment>
<evidence type="ECO:0000256" key="6">
    <source>
        <dbReference type="SAM" id="Phobius"/>
    </source>
</evidence>
<proteinExistence type="predicted"/>
<sequence length="451" mass="49881">MKILLLIKNKSVAALASKIASAGLSFVFLWTMARVMPAADAGVFLYTYSLMMILVQLSRAGTEHSIIKILNTTNDQQATFVITTKISFYVFCICLILTLACLFGNVVAPLQIYESEAALKVLFAFCLVSLTFSVAQVLGSYFQARSEVYSQYWAMNVGLMLLGSSYALFNVVNYTQISAVHMGMILVLLSSTVLISCLVLFWISIKNLPRDKHVDVLDEITFIRLGRQTLPYATITFLSISILWGAQISAGFWLGNVDLAILSVCMRLAVLVNFVHMTFEALLAPRIARLHSSGNLERLMRVTHIHAGISKAYAIIVLIVYFVYGKEILNSFGPEYKAGYVPLVTISLSWFVVTCFGPVNIIMLMTGHTKKFRTFLLISGVATIASSFALVPNFGVMGAVLSTSLGTLLLAVISSNEVYKIFRFSYMQGRVLTMQLKSFRQALSRFFAVSS</sequence>
<accession>A0A8H2RSH7</accession>
<evidence type="ECO:0000256" key="4">
    <source>
        <dbReference type="ARBA" id="ARBA00022989"/>
    </source>
</evidence>
<evidence type="ECO:0000256" key="2">
    <source>
        <dbReference type="ARBA" id="ARBA00022475"/>
    </source>
</evidence>
<dbReference type="Pfam" id="PF01943">
    <property type="entry name" value="Polysacc_synt"/>
    <property type="match status" value="1"/>
</dbReference>
<feature type="transmembrane region" description="Helical" evidence="6">
    <location>
        <begin position="372"/>
        <end position="390"/>
    </location>
</feature>
<organism evidence="7 8">
    <name type="scientific">Pseudomonas fluorescens</name>
    <dbReference type="NCBI Taxonomy" id="294"/>
    <lineage>
        <taxon>Bacteria</taxon>
        <taxon>Pseudomonadati</taxon>
        <taxon>Pseudomonadota</taxon>
        <taxon>Gammaproteobacteria</taxon>
        <taxon>Pseudomonadales</taxon>
        <taxon>Pseudomonadaceae</taxon>
        <taxon>Pseudomonas</taxon>
    </lineage>
</organism>
<feature type="transmembrane region" description="Helical" evidence="6">
    <location>
        <begin position="305"/>
        <end position="324"/>
    </location>
</feature>
<dbReference type="PANTHER" id="PTHR30250">
    <property type="entry name" value="PST FAMILY PREDICTED COLANIC ACID TRANSPORTER"/>
    <property type="match status" value="1"/>
</dbReference>
<evidence type="ECO:0000313" key="7">
    <source>
        <dbReference type="EMBL" id="VVP27687.1"/>
    </source>
</evidence>
<dbReference type="PANTHER" id="PTHR30250:SF11">
    <property type="entry name" value="O-ANTIGEN TRANSPORTER-RELATED"/>
    <property type="match status" value="1"/>
</dbReference>
<feature type="transmembrane region" description="Helical" evidence="6">
    <location>
        <begin position="122"/>
        <end position="141"/>
    </location>
</feature>
<comment type="caution">
    <text evidence="7">The sequence shown here is derived from an EMBL/GenBank/DDBJ whole genome shotgun (WGS) entry which is preliminary data.</text>
</comment>